<dbReference type="Pfam" id="PF07729">
    <property type="entry name" value="FCD"/>
    <property type="match status" value="1"/>
</dbReference>
<dbReference type="OrthoDB" id="7618373at2"/>
<dbReference type="SMART" id="SM00345">
    <property type="entry name" value="HTH_GNTR"/>
    <property type="match status" value="1"/>
</dbReference>
<dbReference type="PANTHER" id="PTHR43537:SF53">
    <property type="entry name" value="HTH-TYPE TRANSCRIPTIONAL REPRESSOR NANR"/>
    <property type="match status" value="1"/>
</dbReference>
<dbReference type="SUPFAM" id="SSF46785">
    <property type="entry name" value="Winged helix' DNA-binding domain"/>
    <property type="match status" value="1"/>
</dbReference>
<dbReference type="InterPro" id="IPR000524">
    <property type="entry name" value="Tscrpt_reg_HTH_GntR"/>
</dbReference>
<dbReference type="InterPro" id="IPR011711">
    <property type="entry name" value="GntR_C"/>
</dbReference>
<dbReference type="Proteomes" id="UP000028981">
    <property type="component" value="Unassembled WGS sequence"/>
</dbReference>
<dbReference type="SUPFAM" id="SSF48008">
    <property type="entry name" value="GntR ligand-binding domain-like"/>
    <property type="match status" value="1"/>
</dbReference>
<name>A0A087M7S7_9HYPH</name>
<dbReference type="InterPro" id="IPR036390">
    <property type="entry name" value="WH_DNA-bd_sf"/>
</dbReference>
<dbReference type="GO" id="GO:0003700">
    <property type="term" value="F:DNA-binding transcription factor activity"/>
    <property type="evidence" value="ECO:0007669"/>
    <property type="project" value="InterPro"/>
</dbReference>
<dbReference type="Gene3D" id="1.20.120.530">
    <property type="entry name" value="GntR ligand-binding domain-like"/>
    <property type="match status" value="1"/>
</dbReference>
<evidence type="ECO:0000256" key="3">
    <source>
        <dbReference type="ARBA" id="ARBA00023163"/>
    </source>
</evidence>
<keyword evidence="3" id="KW-0804">Transcription</keyword>
<dbReference type="EMBL" id="JQGC01000001">
    <property type="protein sequence ID" value="KFL32930.1"/>
    <property type="molecule type" value="Genomic_DNA"/>
</dbReference>
<sequence length="222" mass="25052">MAPTTVDEIAERIWLSIAERRLRPGMRLKEAELAEIFGVSRARIRQVLTALERDGLVKTEANKGAIVAEPSAEEARDIFHIRREVEQRVLARLIGHLDAEKLLDLFAHVAKERVANATNDQREIIKLSGGFHLMLAEMAGADFLWGMMRDLVSRTSLITAAFRDSDKYNCGPDEHEELLMHLKNGDLQKAQHAMVHHLEHVENELKLSGNPELARSLKDALL</sequence>
<dbReference type="GO" id="GO:0003677">
    <property type="term" value="F:DNA binding"/>
    <property type="evidence" value="ECO:0007669"/>
    <property type="project" value="UniProtKB-KW"/>
</dbReference>
<dbReference type="PANTHER" id="PTHR43537">
    <property type="entry name" value="TRANSCRIPTIONAL REGULATOR, GNTR FAMILY"/>
    <property type="match status" value="1"/>
</dbReference>
<keyword evidence="1" id="KW-0805">Transcription regulation</keyword>
<dbReference type="Gene3D" id="1.10.10.10">
    <property type="entry name" value="Winged helix-like DNA-binding domain superfamily/Winged helix DNA-binding domain"/>
    <property type="match status" value="1"/>
</dbReference>
<evidence type="ECO:0000313" key="5">
    <source>
        <dbReference type="EMBL" id="KFL32930.1"/>
    </source>
</evidence>
<dbReference type="PRINTS" id="PR00035">
    <property type="entry name" value="HTHGNTR"/>
</dbReference>
<keyword evidence="2" id="KW-0238">DNA-binding</keyword>
<proteinExistence type="predicted"/>
<gene>
    <name evidence="5" type="ORF">JP75_02015</name>
</gene>
<dbReference type="InterPro" id="IPR036388">
    <property type="entry name" value="WH-like_DNA-bd_sf"/>
</dbReference>
<dbReference type="Pfam" id="PF00392">
    <property type="entry name" value="GntR"/>
    <property type="match status" value="1"/>
</dbReference>
<comment type="caution">
    <text evidence="5">The sequence shown here is derived from an EMBL/GenBank/DDBJ whole genome shotgun (WGS) entry which is preliminary data.</text>
</comment>
<dbReference type="InterPro" id="IPR008920">
    <property type="entry name" value="TF_FadR/GntR_C"/>
</dbReference>
<dbReference type="PROSITE" id="PS50949">
    <property type="entry name" value="HTH_GNTR"/>
    <property type="match status" value="1"/>
</dbReference>
<reference evidence="5 6" key="1">
    <citation type="submission" date="2014-08" db="EMBL/GenBank/DDBJ databases">
        <authorList>
            <person name="Hassan Y.I."/>
            <person name="Lepp D."/>
            <person name="Zhou T."/>
        </authorList>
    </citation>
    <scope>NUCLEOTIDE SEQUENCE [LARGE SCALE GENOMIC DNA]</scope>
    <source>
        <strain evidence="5 6">IFO13584</strain>
    </source>
</reference>
<protein>
    <submittedName>
        <fullName evidence="5">Transcriptional regulator</fullName>
    </submittedName>
</protein>
<evidence type="ECO:0000259" key="4">
    <source>
        <dbReference type="PROSITE" id="PS50949"/>
    </source>
</evidence>
<keyword evidence="6" id="KW-1185">Reference proteome</keyword>
<dbReference type="STRING" id="46914.JP75_02015"/>
<evidence type="ECO:0000313" key="6">
    <source>
        <dbReference type="Proteomes" id="UP000028981"/>
    </source>
</evidence>
<feature type="domain" description="HTH gntR-type" evidence="4">
    <location>
        <begin position="3"/>
        <end position="70"/>
    </location>
</feature>
<dbReference type="SMART" id="SM00895">
    <property type="entry name" value="FCD"/>
    <property type="match status" value="1"/>
</dbReference>
<evidence type="ECO:0000256" key="2">
    <source>
        <dbReference type="ARBA" id="ARBA00023125"/>
    </source>
</evidence>
<dbReference type="CDD" id="cd07377">
    <property type="entry name" value="WHTH_GntR"/>
    <property type="match status" value="1"/>
</dbReference>
<evidence type="ECO:0000256" key="1">
    <source>
        <dbReference type="ARBA" id="ARBA00023015"/>
    </source>
</evidence>
<dbReference type="AlphaFoldDB" id="A0A087M7S7"/>
<accession>A0A087M7S7</accession>
<dbReference type="RefSeq" id="WP_035078290.1">
    <property type="nucleotide sequence ID" value="NZ_JQGC01000001.1"/>
</dbReference>
<organism evidence="5 6">
    <name type="scientific">Devosia riboflavina</name>
    <dbReference type="NCBI Taxonomy" id="46914"/>
    <lineage>
        <taxon>Bacteria</taxon>
        <taxon>Pseudomonadati</taxon>
        <taxon>Pseudomonadota</taxon>
        <taxon>Alphaproteobacteria</taxon>
        <taxon>Hyphomicrobiales</taxon>
        <taxon>Devosiaceae</taxon>
        <taxon>Devosia</taxon>
    </lineage>
</organism>